<name>A0AAD4M0Y4_9AGAM</name>
<sequence length="383" mass="42254">MPALFPVDDTLGALFIGMICSSIVYGITWLQVYSYYTSHCSEDRWPLKSFVGYLSYTIRHAKELNDALQVALLMIIDSANVAFVTYTAYHAGVTNFGDYRSNASIPWSFPLSLKFLSNISTPVGSIKPIAVPHTFQQRSPLLTHMGKSFTSLTTFAFGVVFVIYLMGRCLQVRDEAWNTDINQSVAIRYCVPTPGFECVVPNYNCPQKFSITTFSCNVLCDLLITVGMVHALLSNRTEVRRMNNVSNAIVVYAINCGLLNLVIAISCLSLLVKYPDALIYTPSFFIIIRLYASAFMAILNSRENLRETLAGPDNAVITLSQLQAATGSATVQSDVHEASGNTAAQKSLPPMASEISFSESVIVFDREKYAIPPEIEAFRSRSG</sequence>
<dbReference type="Pfam" id="PF20152">
    <property type="entry name" value="DUF6534"/>
    <property type="match status" value="1"/>
</dbReference>
<feature type="transmembrane region" description="Helical" evidence="1">
    <location>
        <begin position="148"/>
        <end position="167"/>
    </location>
</feature>
<dbReference type="InterPro" id="IPR045339">
    <property type="entry name" value="DUF6534"/>
</dbReference>
<dbReference type="EMBL" id="WTXG01000036">
    <property type="protein sequence ID" value="KAI0297493.1"/>
    <property type="molecule type" value="Genomic_DNA"/>
</dbReference>
<accession>A0AAD4M0Y4</accession>
<gene>
    <name evidence="3" type="ORF">B0F90DRAFT_1669411</name>
</gene>
<keyword evidence="4" id="KW-1185">Reference proteome</keyword>
<feature type="transmembrane region" description="Helical" evidence="1">
    <location>
        <begin position="277"/>
        <end position="299"/>
    </location>
</feature>
<proteinExistence type="predicted"/>
<feature type="domain" description="DUF6534" evidence="2">
    <location>
        <begin position="218"/>
        <end position="303"/>
    </location>
</feature>
<dbReference type="Proteomes" id="UP001203297">
    <property type="component" value="Unassembled WGS sequence"/>
</dbReference>
<evidence type="ECO:0000313" key="4">
    <source>
        <dbReference type="Proteomes" id="UP001203297"/>
    </source>
</evidence>
<keyword evidence="1" id="KW-0812">Transmembrane</keyword>
<dbReference type="AlphaFoldDB" id="A0AAD4M0Y4"/>
<dbReference type="PANTHER" id="PTHR40465">
    <property type="entry name" value="CHROMOSOME 1, WHOLE GENOME SHOTGUN SEQUENCE"/>
    <property type="match status" value="1"/>
</dbReference>
<evidence type="ECO:0000259" key="2">
    <source>
        <dbReference type="Pfam" id="PF20152"/>
    </source>
</evidence>
<comment type="caution">
    <text evidence="3">The sequence shown here is derived from an EMBL/GenBank/DDBJ whole genome shotgun (WGS) entry which is preliminary data.</text>
</comment>
<organism evidence="3 4">
    <name type="scientific">Multifurca ochricompacta</name>
    <dbReference type="NCBI Taxonomy" id="376703"/>
    <lineage>
        <taxon>Eukaryota</taxon>
        <taxon>Fungi</taxon>
        <taxon>Dikarya</taxon>
        <taxon>Basidiomycota</taxon>
        <taxon>Agaricomycotina</taxon>
        <taxon>Agaricomycetes</taxon>
        <taxon>Russulales</taxon>
        <taxon>Russulaceae</taxon>
        <taxon>Multifurca</taxon>
    </lineage>
</organism>
<evidence type="ECO:0000313" key="3">
    <source>
        <dbReference type="EMBL" id="KAI0297493.1"/>
    </source>
</evidence>
<protein>
    <recommendedName>
        <fullName evidence="2">DUF6534 domain-containing protein</fullName>
    </recommendedName>
</protein>
<reference evidence="3" key="1">
    <citation type="journal article" date="2022" name="New Phytol.">
        <title>Evolutionary transition to the ectomycorrhizal habit in the genomes of a hyperdiverse lineage of mushroom-forming fungi.</title>
        <authorList>
            <person name="Looney B."/>
            <person name="Miyauchi S."/>
            <person name="Morin E."/>
            <person name="Drula E."/>
            <person name="Courty P.E."/>
            <person name="Kohler A."/>
            <person name="Kuo A."/>
            <person name="LaButti K."/>
            <person name="Pangilinan J."/>
            <person name="Lipzen A."/>
            <person name="Riley R."/>
            <person name="Andreopoulos W."/>
            <person name="He G."/>
            <person name="Johnson J."/>
            <person name="Nolan M."/>
            <person name="Tritt A."/>
            <person name="Barry K.W."/>
            <person name="Grigoriev I.V."/>
            <person name="Nagy L.G."/>
            <person name="Hibbett D."/>
            <person name="Henrissat B."/>
            <person name="Matheny P.B."/>
            <person name="Labbe J."/>
            <person name="Martin F.M."/>
        </authorList>
    </citation>
    <scope>NUCLEOTIDE SEQUENCE</scope>
    <source>
        <strain evidence="3">BPL690</strain>
    </source>
</reference>
<dbReference type="PANTHER" id="PTHR40465:SF1">
    <property type="entry name" value="DUF6534 DOMAIN-CONTAINING PROTEIN"/>
    <property type="match status" value="1"/>
</dbReference>
<evidence type="ECO:0000256" key="1">
    <source>
        <dbReference type="SAM" id="Phobius"/>
    </source>
</evidence>
<keyword evidence="1" id="KW-1133">Transmembrane helix</keyword>
<feature type="transmembrane region" description="Helical" evidence="1">
    <location>
        <begin position="245"/>
        <end position="271"/>
    </location>
</feature>
<keyword evidence="1" id="KW-0472">Membrane</keyword>
<feature type="transmembrane region" description="Helical" evidence="1">
    <location>
        <begin position="12"/>
        <end position="36"/>
    </location>
</feature>